<reference evidence="2" key="1">
    <citation type="journal article" date="2021" name="Proc. Natl. Acad. Sci. U.S.A.">
        <title>A Catalog of Tens of Thousands of Viruses from Human Metagenomes Reveals Hidden Associations with Chronic Diseases.</title>
        <authorList>
            <person name="Tisza M.J."/>
            <person name="Buck C.B."/>
        </authorList>
    </citation>
    <scope>NUCLEOTIDE SEQUENCE</scope>
    <source>
        <strain evidence="2">CtOOe6</strain>
    </source>
</reference>
<evidence type="ECO:0000313" key="2">
    <source>
        <dbReference type="EMBL" id="DAD74700.1"/>
    </source>
</evidence>
<name>A0A8S5LXK6_9CAUD</name>
<accession>A0A8S5LXK6</accession>
<feature type="transmembrane region" description="Helical" evidence="1">
    <location>
        <begin position="46"/>
        <end position="67"/>
    </location>
</feature>
<keyword evidence="1" id="KW-0812">Transmembrane</keyword>
<keyword evidence="1" id="KW-0472">Membrane</keyword>
<evidence type="ECO:0000256" key="1">
    <source>
        <dbReference type="SAM" id="Phobius"/>
    </source>
</evidence>
<feature type="transmembrane region" description="Helical" evidence="1">
    <location>
        <begin position="21"/>
        <end position="40"/>
    </location>
</feature>
<organism evidence="2">
    <name type="scientific">Siphoviridae sp. ctOOe6</name>
    <dbReference type="NCBI Taxonomy" id="2826309"/>
    <lineage>
        <taxon>Viruses</taxon>
        <taxon>Duplodnaviria</taxon>
        <taxon>Heunggongvirae</taxon>
        <taxon>Uroviricota</taxon>
        <taxon>Caudoviricetes</taxon>
    </lineage>
</organism>
<dbReference type="EMBL" id="BK014763">
    <property type="protein sequence ID" value="DAD74700.1"/>
    <property type="molecule type" value="Genomic_DNA"/>
</dbReference>
<protein>
    <submittedName>
        <fullName evidence="2">Uncharacterized protein</fullName>
    </submittedName>
</protein>
<dbReference type="PROSITE" id="PS51257">
    <property type="entry name" value="PROKAR_LIPOPROTEIN"/>
    <property type="match status" value="1"/>
</dbReference>
<proteinExistence type="predicted"/>
<sequence length="164" mass="19023">MQKFGEDGNEFWWNNDDQDTMLMILSVLFATGCIFFLKYIKVPIGVWILVASFTVFCIIVPIRLVFLRKKGIVMLYMNEQGLKVNGYFIAWNHVVKIEIKKVPGGRGSRPKDEIFIYHSEPGKKRKFTACLSPEESEVVEIKEYIEAFWNYYKTSSSETGEITV</sequence>
<keyword evidence="1" id="KW-1133">Transmembrane helix</keyword>